<geneLocation type="plasmid" evidence="1 2">
    <name>pSINAC02</name>
</geneLocation>
<evidence type="ECO:0000313" key="1">
    <source>
        <dbReference type="EMBL" id="AGA31651.1"/>
    </source>
</evidence>
<sequence>MKIEAGGFYAGNHDLYVREILDIFGPTVSFFEHAFRGGTVPYGFKNNVRGSFQRWIVRECTAEEIAEIIQNDFGRKTVAPMAPDASQSVGRLQIVEGRAYTNRLGRFAREITRLAGLRVTHRLFDLSDGQAQNEPTESHITSFRNWATRPCTHEESARLDRSTSAANVASFGELASQMLALATVSDDQLLAEVRRRDLPARVDGS</sequence>
<accession>L0DTF1</accession>
<dbReference type="AlphaFoldDB" id="L0DTF1"/>
<protein>
    <submittedName>
        <fullName evidence="1">Uncharacterized protein</fullName>
    </submittedName>
</protein>
<gene>
    <name evidence="1" type="ordered locus">Sinac_7620</name>
</gene>
<proteinExistence type="predicted"/>
<organism evidence="1 2">
    <name type="scientific">Singulisphaera acidiphila (strain ATCC BAA-1392 / DSM 18658 / VKM B-2454 / MOB10)</name>
    <dbReference type="NCBI Taxonomy" id="886293"/>
    <lineage>
        <taxon>Bacteria</taxon>
        <taxon>Pseudomonadati</taxon>
        <taxon>Planctomycetota</taxon>
        <taxon>Planctomycetia</taxon>
        <taxon>Isosphaerales</taxon>
        <taxon>Isosphaeraceae</taxon>
        <taxon>Singulisphaera</taxon>
    </lineage>
</organism>
<keyword evidence="2" id="KW-1185">Reference proteome</keyword>
<dbReference type="EMBL" id="CP003366">
    <property type="protein sequence ID" value="AGA31651.1"/>
    <property type="molecule type" value="Genomic_DNA"/>
</dbReference>
<dbReference type="HOGENOM" id="CLU_1336781_0_0_0"/>
<name>L0DTF1_SINAD</name>
<dbReference type="Proteomes" id="UP000010798">
    <property type="component" value="Plasmid pSINAC02"/>
</dbReference>
<evidence type="ECO:0000313" key="2">
    <source>
        <dbReference type="Proteomes" id="UP000010798"/>
    </source>
</evidence>
<reference evidence="1 2" key="1">
    <citation type="submission" date="2012-02" db="EMBL/GenBank/DDBJ databases">
        <title>Complete sequence of plasmid 2 of Singulisphaera acidiphila DSM 18658.</title>
        <authorList>
            <consortium name="US DOE Joint Genome Institute (JGI-PGF)"/>
            <person name="Lucas S."/>
            <person name="Copeland A."/>
            <person name="Lapidus A."/>
            <person name="Glavina del Rio T."/>
            <person name="Dalin E."/>
            <person name="Tice H."/>
            <person name="Bruce D."/>
            <person name="Goodwin L."/>
            <person name="Pitluck S."/>
            <person name="Peters L."/>
            <person name="Ovchinnikova G."/>
            <person name="Chertkov O."/>
            <person name="Kyrpides N."/>
            <person name="Mavromatis K."/>
            <person name="Ivanova N."/>
            <person name="Brettin T."/>
            <person name="Detter J.C."/>
            <person name="Han C."/>
            <person name="Larimer F."/>
            <person name="Land M."/>
            <person name="Hauser L."/>
            <person name="Markowitz V."/>
            <person name="Cheng J.-F."/>
            <person name="Hugenholtz P."/>
            <person name="Woyke T."/>
            <person name="Wu D."/>
            <person name="Tindall B."/>
            <person name="Pomrenke H."/>
            <person name="Brambilla E."/>
            <person name="Klenk H.-P."/>
            <person name="Eisen J.A."/>
        </authorList>
    </citation>
    <scope>NUCLEOTIDE SEQUENCE [LARGE SCALE GENOMIC DNA]</scope>
    <source>
        <strain evidence="2">ATCC BAA-1392 / DSM 18658 / VKM B-2454 / MOB10</strain>
        <plasmid evidence="1 2">pSINAC02</plasmid>
    </source>
</reference>
<dbReference type="KEGG" id="saci:Sinac_7620"/>
<keyword evidence="1" id="KW-0614">Plasmid</keyword>